<dbReference type="PANTHER" id="PTHR46796">
    <property type="entry name" value="HTH-TYPE TRANSCRIPTIONAL ACTIVATOR RHAS-RELATED"/>
    <property type="match status" value="1"/>
</dbReference>
<dbReference type="PROSITE" id="PS01124">
    <property type="entry name" value="HTH_ARAC_FAMILY_2"/>
    <property type="match status" value="1"/>
</dbReference>
<gene>
    <name evidence="5" type="ORF">EFP84_00145</name>
</gene>
<sequence>MRNVICVLRGAVLFIGKLPDLAFHSTVTSAAVVGLDFEIKKRIKGDPQWMSARSFVFDGILNHETILTGNVGILFADPGSEIGTVLSRDAGPNRLYPNPSWAPELISTCSEILNSQPEQYSEILNRLFPFHRSTPDQKFMEDDRLILILRRLIENPEESVNVDELADEIGMSASWLQHEFKNAIGLPLRAFRKWYRMKSAVIAHKQGASLADAALSAGFYDQAHFTNAFREIFGISPSSVFGKGEPIDWYFENESLEKILAKL</sequence>
<evidence type="ECO:0000259" key="4">
    <source>
        <dbReference type="PROSITE" id="PS01124"/>
    </source>
</evidence>
<dbReference type="PANTHER" id="PTHR46796:SF13">
    <property type="entry name" value="HTH-TYPE TRANSCRIPTIONAL ACTIVATOR RHAS"/>
    <property type="match status" value="1"/>
</dbReference>
<dbReference type="KEGG" id="lkm:EFP84_00145"/>
<dbReference type="InterPro" id="IPR018060">
    <property type="entry name" value="HTH_AraC"/>
</dbReference>
<evidence type="ECO:0000313" key="5">
    <source>
        <dbReference type="EMBL" id="AYV57307.1"/>
    </source>
</evidence>
<dbReference type="GO" id="GO:0043565">
    <property type="term" value="F:sequence-specific DNA binding"/>
    <property type="evidence" value="ECO:0007669"/>
    <property type="project" value="InterPro"/>
</dbReference>
<name>A0AAD0XRG2_9LEPT</name>
<proteinExistence type="predicted"/>
<dbReference type="Proteomes" id="UP000276407">
    <property type="component" value="Chromosome 1"/>
</dbReference>
<dbReference type="Gene3D" id="1.10.10.60">
    <property type="entry name" value="Homeodomain-like"/>
    <property type="match status" value="1"/>
</dbReference>
<organism evidence="5 6">
    <name type="scientific">Leptospira kmetyi</name>
    <dbReference type="NCBI Taxonomy" id="408139"/>
    <lineage>
        <taxon>Bacteria</taxon>
        <taxon>Pseudomonadati</taxon>
        <taxon>Spirochaetota</taxon>
        <taxon>Spirochaetia</taxon>
        <taxon>Leptospirales</taxon>
        <taxon>Leptospiraceae</taxon>
        <taxon>Leptospira</taxon>
    </lineage>
</organism>
<dbReference type="InterPro" id="IPR018062">
    <property type="entry name" value="HTH_AraC-typ_CS"/>
</dbReference>
<keyword evidence="3" id="KW-0804">Transcription</keyword>
<dbReference type="SUPFAM" id="SSF46689">
    <property type="entry name" value="Homeodomain-like"/>
    <property type="match status" value="2"/>
</dbReference>
<dbReference type="EMBL" id="CP033614">
    <property type="protein sequence ID" value="AYV57307.1"/>
    <property type="molecule type" value="Genomic_DNA"/>
</dbReference>
<dbReference type="GO" id="GO:0003700">
    <property type="term" value="F:DNA-binding transcription factor activity"/>
    <property type="evidence" value="ECO:0007669"/>
    <property type="project" value="InterPro"/>
</dbReference>
<dbReference type="PROSITE" id="PS00041">
    <property type="entry name" value="HTH_ARAC_FAMILY_1"/>
    <property type="match status" value="1"/>
</dbReference>
<evidence type="ECO:0000313" key="6">
    <source>
        <dbReference type="Proteomes" id="UP000276407"/>
    </source>
</evidence>
<dbReference type="InterPro" id="IPR009057">
    <property type="entry name" value="Homeodomain-like_sf"/>
</dbReference>
<dbReference type="InterPro" id="IPR050204">
    <property type="entry name" value="AraC_XylS_family_regulators"/>
</dbReference>
<dbReference type="AlphaFoldDB" id="A0AAD0XRG2"/>
<evidence type="ECO:0000256" key="3">
    <source>
        <dbReference type="ARBA" id="ARBA00023163"/>
    </source>
</evidence>
<dbReference type="SMART" id="SM00342">
    <property type="entry name" value="HTH_ARAC"/>
    <property type="match status" value="1"/>
</dbReference>
<reference evidence="5 6" key="1">
    <citation type="submission" date="2018-11" db="EMBL/GenBank/DDBJ databases">
        <title>Complete genome sequence of Leptospira kmetyi isolate LS 001/16 from soil sample associated with a leptospirosis patient in Kelantan.</title>
        <authorList>
            <person name="Muhammad Yusoff F."/>
            <person name="Muhammad Yusoff S."/>
            <person name="Ahmad M.N."/>
            <person name="Yusof N.Y."/>
            <person name="Aziah I."/>
        </authorList>
    </citation>
    <scope>NUCLEOTIDE SEQUENCE [LARGE SCALE GENOMIC DNA]</scope>
    <source>
        <strain evidence="5 6">LS 001/16</strain>
    </source>
</reference>
<evidence type="ECO:0000256" key="2">
    <source>
        <dbReference type="ARBA" id="ARBA00023125"/>
    </source>
</evidence>
<accession>A0AAD0XRG2</accession>
<feature type="domain" description="HTH araC/xylS-type" evidence="4">
    <location>
        <begin position="143"/>
        <end position="243"/>
    </location>
</feature>
<keyword evidence="1" id="KW-0805">Transcription regulation</keyword>
<dbReference type="RefSeq" id="WP_051185385.1">
    <property type="nucleotide sequence ID" value="NZ_CP033614.1"/>
</dbReference>
<dbReference type="Pfam" id="PF12833">
    <property type="entry name" value="HTH_18"/>
    <property type="match status" value="1"/>
</dbReference>
<evidence type="ECO:0000256" key="1">
    <source>
        <dbReference type="ARBA" id="ARBA00023015"/>
    </source>
</evidence>
<protein>
    <submittedName>
        <fullName evidence="5">AraC family transcriptional regulator</fullName>
    </submittedName>
</protein>
<keyword evidence="2" id="KW-0238">DNA-binding</keyword>